<dbReference type="RefSeq" id="WP_092496943.1">
    <property type="nucleotide sequence ID" value="NZ_FOFG01000008.1"/>
</dbReference>
<keyword evidence="2" id="KW-0472">Membrane</keyword>
<sequence length="125" mass="13146">MISLFSNIGGKILGAVVVLSVLVAACFYVWHLHDALSAARTATAAAQHQADQYRQLAADNAVAAAAAKDDASKVQSALDAERQAADAREDEMSALRSEIDRSPDSEDAAVAPVLDKALDGLGRRR</sequence>
<protein>
    <submittedName>
        <fullName evidence="3">Uncharacterized protein</fullName>
    </submittedName>
</protein>
<evidence type="ECO:0000256" key="1">
    <source>
        <dbReference type="SAM" id="MobiDB-lite"/>
    </source>
</evidence>
<feature type="compositionally biased region" description="Basic and acidic residues" evidence="1">
    <location>
        <begin position="79"/>
        <end position="104"/>
    </location>
</feature>
<accession>A0A1H9JME6</accession>
<name>A0A1H9JME6_9HYPH</name>
<evidence type="ECO:0000256" key="2">
    <source>
        <dbReference type="SAM" id="Phobius"/>
    </source>
</evidence>
<gene>
    <name evidence="3" type="ORF">SAMN05216548_108181</name>
</gene>
<dbReference type="Proteomes" id="UP000199647">
    <property type="component" value="Unassembled WGS sequence"/>
</dbReference>
<keyword evidence="4" id="KW-1185">Reference proteome</keyword>
<feature type="transmembrane region" description="Helical" evidence="2">
    <location>
        <begin position="12"/>
        <end position="30"/>
    </location>
</feature>
<keyword evidence="2" id="KW-1133">Transmembrane helix</keyword>
<dbReference type="STRING" id="1855383.SAMN05216548_108181"/>
<reference evidence="3 4" key="1">
    <citation type="submission" date="2016-10" db="EMBL/GenBank/DDBJ databases">
        <authorList>
            <person name="de Groot N.N."/>
        </authorList>
    </citation>
    <scope>NUCLEOTIDE SEQUENCE [LARGE SCALE GENOMIC DNA]</scope>
    <source>
        <strain evidence="3 4">A52C2</strain>
    </source>
</reference>
<dbReference type="EMBL" id="FOFG01000008">
    <property type="protein sequence ID" value="SEQ87933.1"/>
    <property type="molecule type" value="Genomic_DNA"/>
</dbReference>
<keyword evidence="2" id="KW-0812">Transmembrane</keyword>
<evidence type="ECO:0000313" key="3">
    <source>
        <dbReference type="EMBL" id="SEQ87933.1"/>
    </source>
</evidence>
<evidence type="ECO:0000313" key="4">
    <source>
        <dbReference type="Proteomes" id="UP000199647"/>
    </source>
</evidence>
<feature type="region of interest" description="Disordered" evidence="1">
    <location>
        <begin position="74"/>
        <end position="106"/>
    </location>
</feature>
<organism evidence="3 4">
    <name type="scientific">Faunimonas pinastri</name>
    <dbReference type="NCBI Taxonomy" id="1855383"/>
    <lineage>
        <taxon>Bacteria</taxon>
        <taxon>Pseudomonadati</taxon>
        <taxon>Pseudomonadota</taxon>
        <taxon>Alphaproteobacteria</taxon>
        <taxon>Hyphomicrobiales</taxon>
        <taxon>Afifellaceae</taxon>
        <taxon>Faunimonas</taxon>
    </lineage>
</organism>
<proteinExistence type="predicted"/>
<dbReference type="AlphaFoldDB" id="A0A1H9JME6"/>